<evidence type="ECO:0000313" key="3">
    <source>
        <dbReference type="EMBL" id="RVW20493.1"/>
    </source>
</evidence>
<evidence type="ECO:0000256" key="1">
    <source>
        <dbReference type="SAM" id="MobiDB-lite"/>
    </source>
</evidence>
<dbReference type="PANTHER" id="PTHR48475">
    <property type="entry name" value="RIBONUCLEASE H"/>
    <property type="match status" value="1"/>
</dbReference>
<dbReference type="PANTHER" id="PTHR48475:SF1">
    <property type="entry name" value="RNASE H TYPE-1 DOMAIN-CONTAINING PROTEIN"/>
    <property type="match status" value="1"/>
</dbReference>
<dbReference type="InterPro" id="IPR043128">
    <property type="entry name" value="Rev_trsase/Diguanyl_cyclase"/>
</dbReference>
<sequence length="959" mass="107225">MVPYIGLAVDITCQLIPLEDLVVRLHYWIDSRIVVMGIDMPLSFLGLLTETDLGSRAWIRIGDTMALLRDAILGLGQRIDGHQAQPLPVAGSTPLDSTAPPPPPPPSGPTVQQDYTVPPPPPPIVDDTQARIDRIEQRIKVLHVSDGVMGWDGYDDLPVAALQLDEAQMIMLFHLSLSGVAQRWFASLDPSRCRTWDDLEQEFLRQYSFNTVVDISRRELEALRQRPDEPSMALRKGIARGLWADSSPSDSKEKKSRSGSRPSDVGTIGTTGHRPTGPTYLHPARSDIYYTVPQRPPVQFHQQYRAPPPLRQTRQFTQLWMPLSRAFQRSVERGLISPLPPRPLPHPIPPGFRTDLHYAYHGELALIQQLSMLRHAIQDLIDQGLIDLGCPVVTTDPLPIHDTRVVPPPPGGAFCGTDAREDVQRQDDEILRQLRTTQARISIWSLLASSSTHRNALIRALSQIIVDTTTTLEGLIHFLTANRATCIVFSDDDLPPEGSDHVRPLFIDVACSIMLDNGFALNVCPLVTAITLGFSPSDFGPSSRPLKHTTGLRGQLWYSHYTCHDRHSGTQYDERHVLYSWLGIGSPLAGPREFAFTVDHDIPYGLGYTPSKEDARHMAVEIHGIQQVLGQMCLSSETTEPPEAMIVASPSLNRAKDMEKTSFITEWGTYCTGEVPRQGRSLAALQRFFERIRQFKLRLNPKKCTFGVTFGKLLEHIVSERGIEVDPKRSEPYLTCLLRGLKERLEAFLADYSISVHNFKKIKECLLSPPVLVPPTPGGLCFCTCLFQTWLWDAYHLASLPVSDDTLIDDDFPDEQFVSVTSIAGWRLYFDGAANQSGFGICILLISLQGMHHRSGDYARPWSHIVGDPRGFQLGYSTDSGFKELRYIHLPKAENQFVDALATLASVIEIPAGDELPWYHDIYQFLLCGVNPESASTKDRRVLSQLATRFVICGESLYR</sequence>
<reference evidence="3 4" key="1">
    <citation type="journal article" date="2018" name="PLoS Genet.">
        <title>Population sequencing reveals clonal diversity and ancestral inbreeding in the grapevine cultivar Chardonnay.</title>
        <authorList>
            <person name="Roach M.J."/>
            <person name="Johnson D.L."/>
            <person name="Bohlmann J."/>
            <person name="van Vuuren H.J."/>
            <person name="Jones S.J."/>
            <person name="Pretorius I.S."/>
            <person name="Schmidt S.A."/>
            <person name="Borneman A.R."/>
        </authorList>
    </citation>
    <scope>NUCLEOTIDE SEQUENCE [LARGE SCALE GENOMIC DNA]</scope>
    <source>
        <strain evidence="4">cv. Chardonnay</strain>
        <tissue evidence="3">Leaf</tissue>
    </source>
</reference>
<feature type="compositionally biased region" description="Pro residues" evidence="1">
    <location>
        <begin position="99"/>
        <end position="108"/>
    </location>
</feature>
<proteinExistence type="predicted"/>
<dbReference type="Gene3D" id="3.30.70.270">
    <property type="match status" value="1"/>
</dbReference>
<dbReference type="InterPro" id="IPR043502">
    <property type="entry name" value="DNA/RNA_pol_sf"/>
</dbReference>
<dbReference type="Pfam" id="PF03732">
    <property type="entry name" value="Retrotrans_gag"/>
    <property type="match status" value="1"/>
</dbReference>
<evidence type="ECO:0000259" key="2">
    <source>
        <dbReference type="Pfam" id="PF03732"/>
    </source>
</evidence>
<dbReference type="AlphaFoldDB" id="A0A438CB55"/>
<dbReference type="InterPro" id="IPR005162">
    <property type="entry name" value="Retrotrans_gag_dom"/>
</dbReference>
<feature type="region of interest" description="Disordered" evidence="1">
    <location>
        <begin position="243"/>
        <end position="283"/>
    </location>
</feature>
<dbReference type="SUPFAM" id="SSF56672">
    <property type="entry name" value="DNA/RNA polymerases"/>
    <property type="match status" value="1"/>
</dbReference>
<feature type="region of interest" description="Disordered" evidence="1">
    <location>
        <begin position="86"/>
        <end position="123"/>
    </location>
</feature>
<dbReference type="Proteomes" id="UP000288805">
    <property type="component" value="Unassembled WGS sequence"/>
</dbReference>
<gene>
    <name evidence="3" type="ORF">CK203_115056</name>
</gene>
<dbReference type="EMBL" id="QGNW01002362">
    <property type="protein sequence ID" value="RVW20493.1"/>
    <property type="molecule type" value="Genomic_DNA"/>
</dbReference>
<evidence type="ECO:0000313" key="4">
    <source>
        <dbReference type="Proteomes" id="UP000288805"/>
    </source>
</evidence>
<accession>A0A438CB55</accession>
<organism evidence="3 4">
    <name type="scientific">Vitis vinifera</name>
    <name type="common">Grape</name>
    <dbReference type="NCBI Taxonomy" id="29760"/>
    <lineage>
        <taxon>Eukaryota</taxon>
        <taxon>Viridiplantae</taxon>
        <taxon>Streptophyta</taxon>
        <taxon>Embryophyta</taxon>
        <taxon>Tracheophyta</taxon>
        <taxon>Spermatophyta</taxon>
        <taxon>Magnoliopsida</taxon>
        <taxon>eudicotyledons</taxon>
        <taxon>Gunneridae</taxon>
        <taxon>Pentapetalae</taxon>
        <taxon>rosids</taxon>
        <taxon>Vitales</taxon>
        <taxon>Vitaceae</taxon>
        <taxon>Viteae</taxon>
        <taxon>Vitis</taxon>
    </lineage>
</organism>
<comment type="caution">
    <text evidence="3">The sequence shown here is derived from an EMBL/GenBank/DDBJ whole genome shotgun (WGS) entry which is preliminary data.</text>
</comment>
<protein>
    <recommendedName>
        <fullName evidence="2">Retrotransposon gag domain-containing protein</fullName>
    </recommendedName>
</protein>
<name>A0A438CB55_VITVI</name>
<feature type="domain" description="Retrotransposon gag" evidence="2">
    <location>
        <begin position="172"/>
        <end position="229"/>
    </location>
</feature>